<protein>
    <submittedName>
        <fullName evidence="1">Uncharacterized protein</fullName>
    </submittedName>
</protein>
<accession>A0AAF0PNZ6</accession>
<reference evidence="1" key="1">
    <citation type="submission" date="2023-08" db="EMBL/GenBank/DDBJ databases">
        <title>A de novo genome assembly of Solanum verrucosum Schlechtendal, a Mexican diploid species geographically isolated from the other diploid A-genome species in potato relatives.</title>
        <authorList>
            <person name="Hosaka K."/>
        </authorList>
    </citation>
    <scope>NUCLEOTIDE SEQUENCE</scope>
    <source>
        <tissue evidence="1">Young leaves</tissue>
    </source>
</reference>
<keyword evidence="2" id="KW-1185">Reference proteome</keyword>
<proteinExistence type="predicted"/>
<dbReference type="AlphaFoldDB" id="A0AAF0PNZ6"/>
<dbReference type="Gene3D" id="3.30.200.20">
    <property type="entry name" value="Phosphorylase Kinase, domain 1"/>
    <property type="match status" value="1"/>
</dbReference>
<dbReference type="EMBL" id="CP133612">
    <property type="protein sequence ID" value="WMV08262.1"/>
    <property type="molecule type" value="Genomic_DNA"/>
</dbReference>
<gene>
    <name evidence="1" type="ORF">MTR67_001647</name>
</gene>
<name>A0AAF0PNZ6_SOLVR</name>
<sequence>MFIAKDGSKVLVEPHRQGGVFIAKGKEDDLCTKNWYPVKPSTMKRESLFRL</sequence>
<evidence type="ECO:0000313" key="1">
    <source>
        <dbReference type="EMBL" id="WMV08262.1"/>
    </source>
</evidence>
<evidence type="ECO:0000313" key="2">
    <source>
        <dbReference type="Proteomes" id="UP001234989"/>
    </source>
</evidence>
<organism evidence="1 2">
    <name type="scientific">Solanum verrucosum</name>
    <dbReference type="NCBI Taxonomy" id="315347"/>
    <lineage>
        <taxon>Eukaryota</taxon>
        <taxon>Viridiplantae</taxon>
        <taxon>Streptophyta</taxon>
        <taxon>Embryophyta</taxon>
        <taxon>Tracheophyta</taxon>
        <taxon>Spermatophyta</taxon>
        <taxon>Magnoliopsida</taxon>
        <taxon>eudicotyledons</taxon>
        <taxon>Gunneridae</taxon>
        <taxon>Pentapetalae</taxon>
        <taxon>asterids</taxon>
        <taxon>lamiids</taxon>
        <taxon>Solanales</taxon>
        <taxon>Solanaceae</taxon>
        <taxon>Solanoideae</taxon>
        <taxon>Solaneae</taxon>
        <taxon>Solanum</taxon>
    </lineage>
</organism>
<dbReference type="Proteomes" id="UP001234989">
    <property type="component" value="Chromosome 1"/>
</dbReference>